<keyword evidence="2" id="KW-0012">Acyltransferase</keyword>
<dbReference type="EMBL" id="JBHTGP010000018">
    <property type="protein sequence ID" value="MFD0690628.1"/>
    <property type="molecule type" value="Genomic_DNA"/>
</dbReference>
<name>A0ABW2XYU8_9ACTN</name>
<dbReference type="Pfam" id="PF08541">
    <property type="entry name" value="ACP_syn_III_C"/>
    <property type="match status" value="1"/>
</dbReference>
<feature type="domain" description="Beta-ketoacyl-[acyl-carrier-protein] synthase III C-terminal" evidence="3">
    <location>
        <begin position="261"/>
        <end position="351"/>
    </location>
</feature>
<reference evidence="6" key="1">
    <citation type="journal article" date="2019" name="Int. J. Syst. Evol. Microbiol.">
        <title>The Global Catalogue of Microorganisms (GCM) 10K type strain sequencing project: providing services to taxonomists for standard genome sequencing and annotation.</title>
        <authorList>
            <consortium name="The Broad Institute Genomics Platform"/>
            <consortium name="The Broad Institute Genome Sequencing Center for Infectious Disease"/>
            <person name="Wu L."/>
            <person name="Ma J."/>
        </authorList>
    </citation>
    <scope>NUCLEOTIDE SEQUENCE [LARGE SCALE GENOMIC DNA]</scope>
    <source>
        <strain evidence="6">JCM 9371</strain>
    </source>
</reference>
<comment type="caution">
    <text evidence="5">The sequence shown here is derived from an EMBL/GenBank/DDBJ whole genome shotgun (WGS) entry which is preliminary data.</text>
</comment>
<keyword evidence="1" id="KW-0808">Transferase</keyword>
<dbReference type="PANTHER" id="PTHR34069">
    <property type="entry name" value="3-OXOACYL-[ACYL-CARRIER-PROTEIN] SYNTHASE 3"/>
    <property type="match status" value="1"/>
</dbReference>
<evidence type="ECO:0000256" key="1">
    <source>
        <dbReference type="ARBA" id="ARBA00022679"/>
    </source>
</evidence>
<dbReference type="SUPFAM" id="SSF53901">
    <property type="entry name" value="Thiolase-like"/>
    <property type="match status" value="1"/>
</dbReference>
<organism evidence="5 6">
    <name type="scientific">Actinomadura fibrosa</name>
    <dbReference type="NCBI Taxonomy" id="111802"/>
    <lineage>
        <taxon>Bacteria</taxon>
        <taxon>Bacillati</taxon>
        <taxon>Actinomycetota</taxon>
        <taxon>Actinomycetes</taxon>
        <taxon>Streptosporangiales</taxon>
        <taxon>Thermomonosporaceae</taxon>
        <taxon>Actinomadura</taxon>
    </lineage>
</organism>
<evidence type="ECO:0000259" key="3">
    <source>
        <dbReference type="Pfam" id="PF08541"/>
    </source>
</evidence>
<evidence type="ECO:0000256" key="2">
    <source>
        <dbReference type="ARBA" id="ARBA00023315"/>
    </source>
</evidence>
<protein>
    <submittedName>
        <fullName evidence="5">Ketoacyl-ACP synthase III family protein</fullName>
    </submittedName>
</protein>
<dbReference type="InterPro" id="IPR013747">
    <property type="entry name" value="ACP_syn_III_C"/>
</dbReference>
<dbReference type="InterPro" id="IPR013751">
    <property type="entry name" value="ACP_syn_III_N"/>
</dbReference>
<dbReference type="CDD" id="cd00827">
    <property type="entry name" value="init_cond_enzymes"/>
    <property type="match status" value="1"/>
</dbReference>
<dbReference type="InterPro" id="IPR016039">
    <property type="entry name" value="Thiolase-like"/>
</dbReference>
<evidence type="ECO:0000313" key="6">
    <source>
        <dbReference type="Proteomes" id="UP001597063"/>
    </source>
</evidence>
<evidence type="ECO:0000313" key="5">
    <source>
        <dbReference type="EMBL" id="MFD0690628.1"/>
    </source>
</evidence>
<sequence>MCDLSDGTTDLPEVRMRCDGLFLAGLAHRLPDAVDVDGAVAGGRYDPADRRADAYVSVTVAAAEAPPEMAAAAARSALGRARARPSDVALLLHASAWFQGVDYWPAASYVHREVLGDAGRHAPALDVQQMCAGAMGALELAASYLAADASRASALVTTADRFADPGFDRWRGDVRGIVYGDGAAAALIGRTGFARLLSVATVADTALEGMYRGDEPFAPAPGRTVDVRSRRDAFAPVAKRLAGGVAGRTASGLSEAVGRALDEAGLKLGDVARFVFPNVGLHVLRTRYAEPLGLDVERTTWDWGRRTGHVGAADQLTGLTHLVETGEVAPGDRVLLVGIGAGFAWTCAAAEITEIPDWAA</sequence>
<dbReference type="Proteomes" id="UP001597063">
    <property type="component" value="Unassembled WGS sequence"/>
</dbReference>
<dbReference type="Pfam" id="PF08545">
    <property type="entry name" value="ACP_syn_III"/>
    <property type="match status" value="1"/>
</dbReference>
<evidence type="ECO:0000259" key="4">
    <source>
        <dbReference type="Pfam" id="PF08545"/>
    </source>
</evidence>
<dbReference type="PANTHER" id="PTHR34069:SF2">
    <property type="entry name" value="BETA-KETOACYL-[ACYL-CARRIER-PROTEIN] SYNTHASE III"/>
    <property type="match status" value="1"/>
</dbReference>
<dbReference type="RefSeq" id="WP_131761353.1">
    <property type="nucleotide sequence ID" value="NZ_CAACUY010000161.1"/>
</dbReference>
<feature type="domain" description="Beta-ketoacyl-[acyl-carrier-protein] synthase III N-terminal" evidence="4">
    <location>
        <begin position="125"/>
        <end position="203"/>
    </location>
</feature>
<accession>A0ABW2XYU8</accession>
<dbReference type="Gene3D" id="3.40.47.10">
    <property type="match status" value="2"/>
</dbReference>
<gene>
    <name evidence="5" type="ORF">ACFQZM_39495</name>
</gene>
<keyword evidence="6" id="KW-1185">Reference proteome</keyword>
<proteinExistence type="predicted"/>